<dbReference type="PANTHER" id="PTHR45615:SF80">
    <property type="entry name" value="GRIP DOMAIN-CONTAINING PROTEIN"/>
    <property type="match status" value="1"/>
</dbReference>
<comment type="caution">
    <text evidence="5">The sequence shown here is derived from an EMBL/GenBank/DDBJ whole genome shotgun (WGS) entry which is preliminary data.</text>
</comment>
<dbReference type="eggNOG" id="COG5283">
    <property type="taxonomic scope" value="Bacteria"/>
</dbReference>
<dbReference type="RefSeq" id="WP_008949132.1">
    <property type="nucleotide sequence ID" value="NZ_AHTH01000001.1"/>
</dbReference>
<protein>
    <submittedName>
        <fullName evidence="5">Phage tape measure protein</fullName>
    </submittedName>
</protein>
<feature type="compositionally biased region" description="Polar residues" evidence="2">
    <location>
        <begin position="970"/>
        <end position="980"/>
    </location>
</feature>
<feature type="region of interest" description="Disordered" evidence="2">
    <location>
        <begin position="965"/>
        <end position="984"/>
    </location>
</feature>
<dbReference type="PATRIC" id="fig|1129374.4.peg.40"/>
<feature type="domain" description="Tape measure protein N-terminal" evidence="4">
    <location>
        <begin position="83"/>
        <end position="268"/>
    </location>
</feature>
<feature type="coiled-coil region" evidence="1">
    <location>
        <begin position="1359"/>
        <end position="1389"/>
    </location>
</feature>
<evidence type="ECO:0000259" key="4">
    <source>
        <dbReference type="Pfam" id="PF20155"/>
    </source>
</evidence>
<keyword evidence="3" id="KW-0812">Transmembrane</keyword>
<accession>H3Z9N8</accession>
<reference evidence="5 6" key="1">
    <citation type="journal article" date="2012" name="J. Bacteriol.">
        <title>Genome Sequence of Extracellular-Protease-Producing Alishewanella jeotgali Isolated from Traditional Korean Fermented Seafood.</title>
        <authorList>
            <person name="Jung J."/>
            <person name="Chun J."/>
            <person name="Park W."/>
        </authorList>
    </citation>
    <scope>NUCLEOTIDE SEQUENCE [LARGE SCALE GENOMIC DNA]</scope>
    <source>
        <strain evidence="5 6">KCTC 22429</strain>
    </source>
</reference>
<dbReference type="PANTHER" id="PTHR45615">
    <property type="entry name" value="MYOSIN HEAVY CHAIN, NON-MUSCLE"/>
    <property type="match status" value="1"/>
</dbReference>
<feature type="coiled-coil region" evidence="1">
    <location>
        <begin position="2091"/>
        <end position="2135"/>
    </location>
</feature>
<name>H3Z9N8_9ALTE</name>
<dbReference type="eggNOG" id="COG5281">
    <property type="taxonomic scope" value="Bacteria"/>
</dbReference>
<dbReference type="Proteomes" id="UP000012046">
    <property type="component" value="Unassembled WGS sequence"/>
</dbReference>
<organism evidence="5 6">
    <name type="scientific">Alishewanella jeotgali KCTC 22429</name>
    <dbReference type="NCBI Taxonomy" id="1129374"/>
    <lineage>
        <taxon>Bacteria</taxon>
        <taxon>Pseudomonadati</taxon>
        <taxon>Pseudomonadota</taxon>
        <taxon>Gammaproteobacteria</taxon>
        <taxon>Alteromonadales</taxon>
        <taxon>Alteromonadaceae</taxon>
        <taxon>Alishewanella</taxon>
    </lineage>
</organism>
<feature type="coiled-coil region" evidence="1">
    <location>
        <begin position="1447"/>
        <end position="1474"/>
    </location>
</feature>
<keyword evidence="1" id="KW-0175">Coiled coil</keyword>
<dbReference type="NCBIfam" id="TIGR02675">
    <property type="entry name" value="tape_meas_nterm"/>
    <property type="match status" value="1"/>
</dbReference>
<dbReference type="InterPro" id="IPR013491">
    <property type="entry name" value="Tape_meas_N"/>
</dbReference>
<keyword evidence="3" id="KW-1133">Transmembrane helix</keyword>
<evidence type="ECO:0000256" key="3">
    <source>
        <dbReference type="SAM" id="Phobius"/>
    </source>
</evidence>
<gene>
    <name evidence="5" type="ORF">AJE_00195</name>
</gene>
<keyword evidence="6" id="KW-1185">Reference proteome</keyword>
<feature type="coiled-coil region" evidence="1">
    <location>
        <begin position="700"/>
        <end position="743"/>
    </location>
</feature>
<dbReference type="Pfam" id="PF20155">
    <property type="entry name" value="TMP_3"/>
    <property type="match status" value="1"/>
</dbReference>
<dbReference type="STRING" id="1129374.AJE_00195"/>
<evidence type="ECO:0000256" key="1">
    <source>
        <dbReference type="SAM" id="Coils"/>
    </source>
</evidence>
<keyword evidence="3" id="KW-0472">Membrane</keyword>
<feature type="transmembrane region" description="Helical" evidence="3">
    <location>
        <begin position="393"/>
        <end position="417"/>
    </location>
</feature>
<evidence type="ECO:0000313" key="5">
    <source>
        <dbReference type="EMBL" id="EHR42739.1"/>
    </source>
</evidence>
<sequence length="2147" mass="230784">MSDLSLAIKLSTEGGQVVVKELTQIGQAAGGTNAELVKTGPAGAAAGKGLEATASSATLLNTHMRTLFQTLGVVAGGLSAFALIDRADEWGQYAARIRTATKSAEEYDYVQQRMVSSANDTFRAITETKESFIQMSPILRDMGYQLSQSIDIVDSFSSLLVVNAARADRAAAAQSALAGSIQRGSVDADSWKTIFGTMPTILDNLTAATGKTASEIRELGITGKLSINDLTNALLLSYEENRKAVEAMPTTVRDALQSFSTVFTEYIGWQNEAKGVTAGMADGIVFLADHFDTLVNIVGGVAVAAFVNYAAHAAIATKATYVKYAANVALKNEELRLAQAQVAQTKATLAQVSANAIYASGNGAVTAATTAHDAAVRRLTQAKAAQITVTRGLLSVLGGPAGIAIALGVAATAFFSFRSSSNDVKQALEELQQPLENTIEKFKRLNADQRAAAMVKWADAEAEAIKKAAQSYKDLEQVVARQGASSTMNALGYSTGQANIEAQLRAAAEAGEQLSPILQKIGEDAGVKQETIDKWIMLAGAYSDAKLAAETAANAIKKVKEAARFDGLDKLLSGDLFGFKPDLPIAENKELEKALLGVYNAQMLNAQAVDAYGVALTGIDLELFKAQFEAAETLPDNATAAIRRFVAEAKTAQANLDISNYLTQLQTEIGLLDVKLAKGQAEFELQKALAQFTGADPARLKQLEDELKLLQQKQALASDKDTLASLQKENDLLKVRLAQGEAEYEIQKALAQLKGADPAILAAIEEELRMRQDLNKQITISEEIASGAFNKALDDMTALTSAGSTFGDVITQAFGRVAQQIDGMTQAQLSYNQQLDELKAKRKEVEALDKNAPGRAKALLDIKNKENSLSREHFQTQMGQFAALSGAASQMFGEQSKEREALHRMEMAFGAVEIAMSLQKAGANALTAITSAFSAPFPLNFAAGAAMIGIMAGLGVFSGSSSANAPSASDRQASQGTGTVLGSDDKSASIANSLERIETLELDQYSELRAINSSIKALSSGIAQLAVSLVSNFGRFNESDYAGQLGTSKQFQLNGTLSSVLALGPIGGIADQLLGGIVGNIFNGILGGISKTTRNLVDSGLSFQTQQIGEILATGLLEGSYYNVIETTKRKLWGLSKKTSQSTEYTALDNALEAEFGRIFKYLATSITSAVDVLGLDINKSLANFVINLPNISFKDLSGDEIQKELEAIFSQQADLMVQYLVPAMAEYQKMGEGLFDTLIRVAQEQAIFNAQLDALGLQLSRFGNVAAETQIAIAQSIIELMGGIEEFRDATSTYFSSFYDESEQLAFLSRSLSQAFSDLGLAIPATRSGFRAIVEGIDLTTEAGQVLYAALMALVPSLDEYYKAMERQKEAAEKAAEAERKLAEQRKAYFDANFRELLRMDFSPLQLAIDDLQQWYKNSLKEAQELGADTSLLTAIYNKRRDALAEQTLQQALDNAQNAMNRLVADYERASASLASTLQSQISAITGVTQQLYMDALAIRKTLPGFNAVSYYGNQVSQLSAQLGTGSAAEQLELVGKLRTAINERYSAELAYMQEQYALEQQQFDAAMQAYEALKAAAESMRDAAAALMLGDLSPLTTGQRLNEARGQFDVALAAARGGDTEAYALVQSLGQQILQLSRDYNPAAYTGTFNEIKSVFEELGGLSGNEPTAPAPHPAIAAFEAEKIALAERTIAELVALQSKTDALKPLAESEYAAGIATLKAEFATNAAEVTAAFESALAELTKLMPTETDRVLAKLQEQVDALYNTRDAIVGVINDQLPLIVPAPEVTVTVPEFKLPPEIIDPITNRPIDKLWPIIEPIPDLLSWHGTNLNDIKAGVGKLPTRFPDFDLKPMLDQLHVLDTSIGQLPTRYPTFDIQPVVDQLFVVDRSIGGLPKTYPAIDLKPVVDQLFVVDGSIGKLPKTYPVVDFKPVVDQLFVVDGSIGKLPKTYPVVDFKPVVDKLTLVDASIGKLPKTYPVVDFKPVVDQLFVVDGSIGKLPKTYPVVDFKPVVDKLTLVDASIGKLPQTYPTIDLKPVVDQLFVVDGSIGKLPKTYPVVDFKPVVDKLNFVETAVRHIPAPAVNVSVDMVAVVNELKAVQQQQQLQIEQANAAATRAEKLQQDMLVLNERLAREISDTNDQLMTLARIA</sequence>
<evidence type="ECO:0000256" key="2">
    <source>
        <dbReference type="SAM" id="MobiDB-lite"/>
    </source>
</evidence>
<dbReference type="EMBL" id="AHTH01000001">
    <property type="protein sequence ID" value="EHR42739.1"/>
    <property type="molecule type" value="Genomic_DNA"/>
</dbReference>
<evidence type="ECO:0000313" key="6">
    <source>
        <dbReference type="Proteomes" id="UP000012046"/>
    </source>
</evidence>
<proteinExistence type="predicted"/>